<organism evidence="6 7">
    <name type="scientific">Sulfitobacter sediminis</name>
    <dbReference type="NCBI Taxonomy" id="3234186"/>
    <lineage>
        <taxon>Bacteria</taxon>
        <taxon>Pseudomonadati</taxon>
        <taxon>Pseudomonadota</taxon>
        <taxon>Alphaproteobacteria</taxon>
        <taxon>Rhodobacterales</taxon>
        <taxon>Roseobacteraceae</taxon>
        <taxon>Sulfitobacter</taxon>
    </lineage>
</organism>
<proteinExistence type="predicted"/>
<dbReference type="Pfam" id="PF03486">
    <property type="entry name" value="HI0933_like"/>
    <property type="match status" value="1"/>
</dbReference>
<dbReference type="SUPFAM" id="SSF51905">
    <property type="entry name" value="FAD/NAD(P)-binding domain"/>
    <property type="match status" value="1"/>
</dbReference>
<evidence type="ECO:0000256" key="1">
    <source>
        <dbReference type="ARBA" id="ARBA00001974"/>
    </source>
</evidence>
<evidence type="ECO:0000256" key="2">
    <source>
        <dbReference type="ARBA" id="ARBA00022630"/>
    </source>
</evidence>
<dbReference type="EMBL" id="JBFNXX010000006">
    <property type="protein sequence ID" value="MEW9919934.1"/>
    <property type="molecule type" value="Genomic_DNA"/>
</dbReference>
<dbReference type="Gene3D" id="2.40.30.10">
    <property type="entry name" value="Translation factors"/>
    <property type="match status" value="1"/>
</dbReference>
<dbReference type="InterPro" id="IPR004792">
    <property type="entry name" value="BaiN-like"/>
</dbReference>
<keyword evidence="7" id="KW-1185">Reference proteome</keyword>
<evidence type="ECO:0000259" key="5">
    <source>
        <dbReference type="Pfam" id="PF22780"/>
    </source>
</evidence>
<name>A0ABV3RM11_9RHOB</name>
<evidence type="ECO:0000313" key="7">
    <source>
        <dbReference type="Proteomes" id="UP001556098"/>
    </source>
</evidence>
<dbReference type="PANTHER" id="PTHR42887">
    <property type="entry name" value="OS12G0638800 PROTEIN"/>
    <property type="match status" value="1"/>
</dbReference>
<dbReference type="SUPFAM" id="SSF160996">
    <property type="entry name" value="HI0933 insert domain-like"/>
    <property type="match status" value="1"/>
</dbReference>
<evidence type="ECO:0000256" key="3">
    <source>
        <dbReference type="ARBA" id="ARBA00022827"/>
    </source>
</evidence>
<gene>
    <name evidence="6" type="ORF">AB2B41_09980</name>
</gene>
<dbReference type="InterPro" id="IPR022460">
    <property type="entry name" value="Flavoprotein_PP4765"/>
</dbReference>
<dbReference type="RefSeq" id="WP_367877635.1">
    <property type="nucleotide sequence ID" value="NZ_JBFNXX010000006.1"/>
</dbReference>
<feature type="domain" description="RsdA/BaiN/AoA(So)-like Rossmann fold-like" evidence="4">
    <location>
        <begin position="3"/>
        <end position="383"/>
    </location>
</feature>
<comment type="caution">
    <text evidence="6">The sequence shown here is derived from an EMBL/GenBank/DDBJ whole genome shotgun (WGS) entry which is preliminary data.</text>
</comment>
<dbReference type="Pfam" id="PF22780">
    <property type="entry name" value="HI0933_like_1st"/>
    <property type="match status" value="1"/>
</dbReference>
<accession>A0ABV3RM11</accession>
<feature type="domain" description="RsdA/BaiN/AoA(So)-like insert" evidence="5">
    <location>
        <begin position="190"/>
        <end position="332"/>
    </location>
</feature>
<dbReference type="Gene3D" id="1.10.8.260">
    <property type="entry name" value="HI0933 insert domain-like"/>
    <property type="match status" value="1"/>
</dbReference>
<sequence>MSHAVVIGAGPAGLMAAEVMAASGLRVTVCETKPSVGRKFLMAGKSGLNLTKDEALGPFMEAFAEAAGPLAPMIRDFDARAVQDWARGLEQEVFTGTTGRVFPVAMKASPLLRAWMGRLVDAGVDVRTRWAWRGWREGALLFDTTEGQQTLSADVTVLALGGASWSRLGATGEWAGLLAERGISIAPFAPANAAVAVDWSDHMTKHFGAPIKGVAWHAGPCVSRGEATLSMRGLEGGGIYAVSRGVREGHPLTLDLLPDLTVPEITARLSKPRGKASLSNHLRKVLRLSPAQIALLQEMARPLPDGLRATARLLKAVPIRHAGLRPMDEAISTAGGVPFAELDEGLMLRKLPGVFAAGEMLDWEAPTGGYLISACLATGRWAGLRAVEWVRKVG</sequence>
<dbReference type="InterPro" id="IPR057661">
    <property type="entry name" value="RsdA/BaiN/AoA(So)_Rossmann"/>
</dbReference>
<evidence type="ECO:0000259" key="4">
    <source>
        <dbReference type="Pfam" id="PF03486"/>
    </source>
</evidence>
<dbReference type="NCBIfam" id="TIGR00275">
    <property type="entry name" value="aminoacetone oxidase family FAD-binding enzyme"/>
    <property type="match status" value="1"/>
</dbReference>
<dbReference type="InterPro" id="IPR036188">
    <property type="entry name" value="FAD/NAD-bd_sf"/>
</dbReference>
<reference evidence="6 7" key="1">
    <citation type="submission" date="2024-07" db="EMBL/GenBank/DDBJ databases">
        <title>Marimonas sp.nov., isolated from tidal-flat sediment.</title>
        <authorList>
            <person name="Jayan J.N."/>
            <person name="Lee S.S."/>
        </authorList>
    </citation>
    <scope>NUCLEOTIDE SEQUENCE [LARGE SCALE GENOMIC DNA]</scope>
    <source>
        <strain evidence="6 7">MJW-29</strain>
    </source>
</reference>
<comment type="cofactor">
    <cofactor evidence="1">
        <name>FAD</name>
        <dbReference type="ChEBI" id="CHEBI:57692"/>
    </cofactor>
</comment>
<dbReference type="Gene3D" id="3.50.50.60">
    <property type="entry name" value="FAD/NAD(P)-binding domain"/>
    <property type="match status" value="1"/>
</dbReference>
<dbReference type="InterPro" id="IPR055178">
    <property type="entry name" value="RsdA/BaiN/AoA(So)-like_dom"/>
</dbReference>
<dbReference type="PANTHER" id="PTHR42887:SF1">
    <property type="entry name" value="BLR3961 PROTEIN"/>
    <property type="match status" value="1"/>
</dbReference>
<protein>
    <submittedName>
        <fullName evidence="6">TIGR03862 family flavoprotein</fullName>
    </submittedName>
</protein>
<dbReference type="InterPro" id="IPR023166">
    <property type="entry name" value="BaiN-like_dom_sf"/>
</dbReference>
<dbReference type="NCBIfam" id="TIGR03862">
    <property type="entry name" value="flavo_PP4765"/>
    <property type="match status" value="1"/>
</dbReference>
<dbReference type="Proteomes" id="UP001556098">
    <property type="component" value="Unassembled WGS sequence"/>
</dbReference>
<keyword evidence="2" id="KW-0285">Flavoprotein</keyword>
<keyword evidence="3" id="KW-0274">FAD</keyword>
<evidence type="ECO:0000313" key="6">
    <source>
        <dbReference type="EMBL" id="MEW9919934.1"/>
    </source>
</evidence>